<dbReference type="SUPFAM" id="SSF158745">
    <property type="entry name" value="LanC-like"/>
    <property type="match status" value="1"/>
</dbReference>
<gene>
    <name evidence="2" type="ORF">F3Y22_tig00110221pilonHSYRG00436</name>
</gene>
<dbReference type="GO" id="GO:0031179">
    <property type="term" value="P:peptide modification"/>
    <property type="evidence" value="ECO:0007669"/>
    <property type="project" value="InterPro"/>
</dbReference>
<sequence>MSPVMEFAASKESNKEGKNEPLDHLLNTDPTLSNSLSHSADTFLKAANALKNQDLLLAAEIVDACVPVARASTSSIQLFKVPSKSWTLLKSLPRSIFLHPHRNTRDKLVQWSHGATGMAITLAKASQVYSNNRDFRDAAIEEGEVVWENGLVKKVGLADVIAGMPMDSFHFIDQLERPFTKKGQKHLPASCTKMKGSL</sequence>
<dbReference type="Gene3D" id="1.50.10.10">
    <property type="match status" value="1"/>
</dbReference>
<organism evidence="2 3">
    <name type="scientific">Hibiscus syriacus</name>
    <name type="common">Rose of Sharon</name>
    <dbReference type="NCBI Taxonomy" id="106335"/>
    <lineage>
        <taxon>Eukaryota</taxon>
        <taxon>Viridiplantae</taxon>
        <taxon>Streptophyta</taxon>
        <taxon>Embryophyta</taxon>
        <taxon>Tracheophyta</taxon>
        <taxon>Spermatophyta</taxon>
        <taxon>Magnoliopsida</taxon>
        <taxon>eudicotyledons</taxon>
        <taxon>Gunneridae</taxon>
        <taxon>Pentapetalae</taxon>
        <taxon>rosids</taxon>
        <taxon>malvids</taxon>
        <taxon>Malvales</taxon>
        <taxon>Malvaceae</taxon>
        <taxon>Malvoideae</taxon>
        <taxon>Hibiscus</taxon>
    </lineage>
</organism>
<dbReference type="GO" id="GO:0005975">
    <property type="term" value="P:carbohydrate metabolic process"/>
    <property type="evidence" value="ECO:0007669"/>
    <property type="project" value="InterPro"/>
</dbReference>
<dbReference type="InterPro" id="IPR007822">
    <property type="entry name" value="LANC-like"/>
</dbReference>
<dbReference type="Pfam" id="PF05147">
    <property type="entry name" value="LANC_like"/>
    <property type="match status" value="1"/>
</dbReference>
<name>A0A6A3BAJ8_HIBSY</name>
<feature type="compositionally biased region" description="Basic and acidic residues" evidence="1">
    <location>
        <begin position="12"/>
        <end position="23"/>
    </location>
</feature>
<keyword evidence="3" id="KW-1185">Reference proteome</keyword>
<dbReference type="InterPro" id="IPR012341">
    <property type="entry name" value="6hp_glycosidase-like_sf"/>
</dbReference>
<dbReference type="EMBL" id="VEPZ02000884">
    <property type="protein sequence ID" value="KAE8712977.1"/>
    <property type="molecule type" value="Genomic_DNA"/>
</dbReference>
<evidence type="ECO:0000313" key="2">
    <source>
        <dbReference type="EMBL" id="KAE8712977.1"/>
    </source>
</evidence>
<protein>
    <submittedName>
        <fullName evidence="2">Uncharacterized protein</fullName>
    </submittedName>
</protein>
<dbReference type="AlphaFoldDB" id="A0A6A3BAJ8"/>
<dbReference type="Proteomes" id="UP000436088">
    <property type="component" value="Unassembled WGS sequence"/>
</dbReference>
<evidence type="ECO:0000313" key="3">
    <source>
        <dbReference type="Proteomes" id="UP000436088"/>
    </source>
</evidence>
<accession>A0A6A3BAJ8</accession>
<reference evidence="2" key="1">
    <citation type="submission" date="2019-09" db="EMBL/GenBank/DDBJ databases">
        <title>Draft genome information of white flower Hibiscus syriacus.</title>
        <authorList>
            <person name="Kim Y.-M."/>
        </authorList>
    </citation>
    <scope>NUCLEOTIDE SEQUENCE [LARGE SCALE GENOMIC DNA]</scope>
    <source>
        <strain evidence="2">YM2019G1</strain>
    </source>
</reference>
<dbReference type="GO" id="GO:0005886">
    <property type="term" value="C:plasma membrane"/>
    <property type="evidence" value="ECO:0007669"/>
    <property type="project" value="TreeGrafter"/>
</dbReference>
<proteinExistence type="predicted"/>
<evidence type="ECO:0000256" key="1">
    <source>
        <dbReference type="SAM" id="MobiDB-lite"/>
    </source>
</evidence>
<feature type="region of interest" description="Disordered" evidence="1">
    <location>
        <begin position="1"/>
        <end position="30"/>
    </location>
</feature>
<dbReference type="PANTHER" id="PTHR12736">
    <property type="entry name" value="LANC-LIKE PROTEIN"/>
    <property type="match status" value="1"/>
</dbReference>
<comment type="caution">
    <text evidence="2">The sequence shown here is derived from an EMBL/GenBank/DDBJ whole genome shotgun (WGS) entry which is preliminary data.</text>
</comment>
<dbReference type="PANTHER" id="PTHR12736:SF25">
    <property type="entry name" value="LANC-LIKE PROTEIN GCL1"/>
    <property type="match status" value="1"/>
</dbReference>